<dbReference type="InterPro" id="IPR052713">
    <property type="entry name" value="FeoA"/>
</dbReference>
<dbReference type="PANTHER" id="PTHR42954">
    <property type="entry name" value="FE(2+) TRANSPORT PROTEIN A"/>
    <property type="match status" value="1"/>
</dbReference>
<evidence type="ECO:0000256" key="1">
    <source>
        <dbReference type="ARBA" id="ARBA00023004"/>
    </source>
</evidence>
<evidence type="ECO:0000313" key="3">
    <source>
        <dbReference type="EMBL" id="SUN50175.1"/>
    </source>
</evidence>
<dbReference type="InterPro" id="IPR007167">
    <property type="entry name" value="Fe-transptr_FeoA-like"/>
</dbReference>
<name>A0A380JWQ1_STRDY</name>
<dbReference type="GO" id="GO:0046914">
    <property type="term" value="F:transition metal ion binding"/>
    <property type="evidence" value="ECO:0007669"/>
    <property type="project" value="InterPro"/>
</dbReference>
<evidence type="ECO:0000313" key="4">
    <source>
        <dbReference type="Proteomes" id="UP000254797"/>
    </source>
</evidence>
<dbReference type="RefSeq" id="WP_115246231.1">
    <property type="nucleotide sequence ID" value="NZ_JAIEZX010000004.1"/>
</dbReference>
<gene>
    <name evidence="3" type="primary">feoA</name>
    <name evidence="3" type="ORF">NCTC4670_01239</name>
</gene>
<keyword evidence="1" id="KW-0408">Iron</keyword>
<accession>A0A380JWQ1</accession>
<dbReference type="Gene3D" id="2.30.30.90">
    <property type="match status" value="2"/>
</dbReference>
<feature type="domain" description="Ferrous iron transporter FeoA-like" evidence="2">
    <location>
        <begin position="2"/>
        <end position="72"/>
    </location>
</feature>
<protein>
    <submittedName>
        <fullName evidence="3">Ferrous ion transport protein A</fullName>
    </submittedName>
</protein>
<dbReference type="InterPro" id="IPR008988">
    <property type="entry name" value="Transcriptional_repressor_C"/>
</dbReference>
<proteinExistence type="predicted"/>
<evidence type="ECO:0000259" key="2">
    <source>
        <dbReference type="SMART" id="SM00899"/>
    </source>
</evidence>
<dbReference type="SUPFAM" id="SSF50037">
    <property type="entry name" value="C-terminal domain of transcriptional repressors"/>
    <property type="match status" value="2"/>
</dbReference>
<sequence length="159" mass="17816">MVKLSQVRSGIAYQVLSIALPQDHQRHLAHLGIKKGSQVKVMSQTKQNAILMIKTSRLAFDKSLLDAIEVSEVNEGGQTLPLSELEIMEVAIVEAIYASKETKRRLMDMGLTKGTRFQLRKRAPLGDPLEISLRGYELSLRQSEAQLIAVRQLEDEDMS</sequence>
<dbReference type="EMBL" id="UHFG01000004">
    <property type="protein sequence ID" value="SUN50175.1"/>
    <property type="molecule type" value="Genomic_DNA"/>
</dbReference>
<dbReference type="Proteomes" id="UP000254797">
    <property type="component" value="Unassembled WGS sequence"/>
</dbReference>
<dbReference type="PANTHER" id="PTHR42954:SF2">
    <property type="entry name" value="FE(2+) TRANSPORT PROTEIN A"/>
    <property type="match status" value="1"/>
</dbReference>
<feature type="domain" description="Ferrous iron transporter FeoA-like" evidence="2">
    <location>
        <begin position="80"/>
        <end position="152"/>
    </location>
</feature>
<dbReference type="InterPro" id="IPR038157">
    <property type="entry name" value="FeoA_core_dom"/>
</dbReference>
<dbReference type="SMART" id="SM00899">
    <property type="entry name" value="FeoA"/>
    <property type="match status" value="2"/>
</dbReference>
<dbReference type="AlphaFoldDB" id="A0A380JWQ1"/>
<dbReference type="Pfam" id="PF04023">
    <property type="entry name" value="FeoA"/>
    <property type="match status" value="2"/>
</dbReference>
<organism evidence="3 4">
    <name type="scientific">Streptococcus dysgalactiae subsp. dysgalactiae</name>
    <dbReference type="NCBI Taxonomy" id="99822"/>
    <lineage>
        <taxon>Bacteria</taxon>
        <taxon>Bacillati</taxon>
        <taxon>Bacillota</taxon>
        <taxon>Bacilli</taxon>
        <taxon>Lactobacillales</taxon>
        <taxon>Streptococcaceae</taxon>
        <taxon>Streptococcus</taxon>
    </lineage>
</organism>
<reference evidence="3 4" key="1">
    <citation type="submission" date="2018-06" db="EMBL/GenBank/DDBJ databases">
        <authorList>
            <consortium name="Pathogen Informatics"/>
            <person name="Doyle S."/>
        </authorList>
    </citation>
    <scope>NUCLEOTIDE SEQUENCE [LARGE SCALE GENOMIC DNA]</scope>
    <source>
        <strain evidence="3 4">NCTC4670</strain>
    </source>
</reference>